<gene>
    <name evidence="3" type="ORF">BVI061214_00009</name>
    <name evidence="2" type="ORF">BVI061214_00106</name>
</gene>
<protein>
    <recommendedName>
        <fullName evidence="5">Hydrolase</fullName>
    </recommendedName>
</protein>
<dbReference type="PANTHER" id="PTHR39085:SF1">
    <property type="entry name" value="SLL0924 PROTEIN"/>
    <property type="match status" value="1"/>
</dbReference>
<comment type="caution">
    <text evidence="2">The sequence shown here is derived from an EMBL/GenBank/DDBJ whole genome shotgun (WGS) entry which is preliminary data.</text>
</comment>
<reference evidence="4" key="1">
    <citation type="submission" date="2015-07" db="EMBL/GenBank/DDBJ databases">
        <authorList>
            <person name="Zylicz-Stachula A."/>
            <person name="Jezewska-Frackowiak J."/>
            <person name="Czajkowska E."/>
            <person name="Skowron P.M."/>
        </authorList>
    </citation>
    <scope>NUCLEOTIDE SEQUENCE [LARGE SCALE GENOMIC DNA]</scope>
    <source>
        <strain evidence="4">ATCC 25104 / DSM 625 / JCM 10724 / NBRC 103206 / NCIMB 11243 / YT-1</strain>
    </source>
</reference>
<accession>A0A0M9AG08</accession>
<sequence length="149" mass="16580">MDGRAHERLTLFHLAWTGLALSALMPDHAPQVSLLYMAGGAVGTLYLSPDIDLPDSRASKRWGFLSLLWEPYRALHPHRGASHSWVYGPLSRLLYLLFPPFVLLLVLGVDPAPLLAPLLDLKVSVPVLAGYLFSQWAHLVQDGVEFRVF</sequence>
<reference evidence="2 4" key="2">
    <citation type="submission" date="2015-07" db="EMBL/GenBank/DDBJ databases">
        <authorList>
            <person name="Noorani M."/>
        </authorList>
    </citation>
    <scope>NUCLEOTIDE SEQUENCE [LARGE SCALE GENOMIC DNA]</scope>
    <source>
        <strain evidence="4">ATCC 25104 / DSM 625 / JCM 10724 / NBRC 103206 / NCIMB 11243 / YT-1</strain>
        <strain evidence="2">YT-1</strain>
    </source>
</reference>
<feature type="transmembrane region" description="Helical" evidence="1">
    <location>
        <begin position="93"/>
        <end position="116"/>
    </location>
</feature>
<dbReference type="Proteomes" id="UP000037685">
    <property type="component" value="Unassembled WGS sequence"/>
</dbReference>
<name>A0A0M9AG08_THEAQ</name>
<evidence type="ECO:0000313" key="4">
    <source>
        <dbReference type="Proteomes" id="UP000037685"/>
    </source>
</evidence>
<dbReference type="Pfam" id="PF09988">
    <property type="entry name" value="DUF2227"/>
    <property type="match status" value="1"/>
</dbReference>
<keyword evidence="1" id="KW-0812">Transmembrane</keyword>
<evidence type="ECO:0000313" key="2">
    <source>
        <dbReference type="EMBL" id="KOX91182.1"/>
    </source>
</evidence>
<dbReference type="EMBL" id="LHCI01000104">
    <property type="protein sequence ID" value="KOX91182.1"/>
    <property type="molecule type" value="Genomic_DNA"/>
</dbReference>
<dbReference type="AlphaFoldDB" id="A0A0M9AG08"/>
<keyword evidence="1" id="KW-1133">Transmembrane helix</keyword>
<dbReference type="EMBL" id="LHCI01000004">
    <property type="protein sequence ID" value="KOX91273.1"/>
    <property type="molecule type" value="Genomic_DNA"/>
</dbReference>
<organism evidence="2 4">
    <name type="scientific">Thermus aquaticus</name>
    <dbReference type="NCBI Taxonomy" id="271"/>
    <lineage>
        <taxon>Bacteria</taxon>
        <taxon>Thermotogati</taxon>
        <taxon>Deinococcota</taxon>
        <taxon>Deinococci</taxon>
        <taxon>Thermales</taxon>
        <taxon>Thermaceae</taxon>
        <taxon>Thermus</taxon>
    </lineage>
</organism>
<dbReference type="InterPro" id="IPR019250">
    <property type="entry name" value="DUF2227_metal-bd"/>
</dbReference>
<evidence type="ECO:0000313" key="3">
    <source>
        <dbReference type="EMBL" id="KOX91273.1"/>
    </source>
</evidence>
<evidence type="ECO:0000256" key="1">
    <source>
        <dbReference type="SAM" id="Phobius"/>
    </source>
</evidence>
<keyword evidence="1" id="KW-0472">Membrane</keyword>
<dbReference type="RefSeq" id="WP_053766871.1">
    <property type="nucleotide sequence ID" value="NZ_LHCI01000004.1"/>
</dbReference>
<proteinExistence type="predicted"/>
<dbReference type="PANTHER" id="PTHR39085">
    <property type="entry name" value="SLL0924 PROTEIN"/>
    <property type="match status" value="1"/>
</dbReference>
<evidence type="ECO:0008006" key="5">
    <source>
        <dbReference type="Google" id="ProtNLM"/>
    </source>
</evidence>
<dbReference type="PATRIC" id="fig|271.14.peg.13"/>